<organism evidence="1">
    <name type="scientific">Nitrososphaera viennensis</name>
    <dbReference type="NCBI Taxonomy" id="1034015"/>
    <lineage>
        <taxon>Archaea</taxon>
        <taxon>Nitrososphaerota</taxon>
        <taxon>Nitrososphaeria</taxon>
        <taxon>Nitrososphaerales</taxon>
        <taxon>Nitrososphaeraceae</taxon>
        <taxon>Nitrososphaera</taxon>
    </lineage>
</organism>
<protein>
    <submittedName>
        <fullName evidence="1">Uncharacterized protein</fullName>
    </submittedName>
</protein>
<dbReference type="Proteomes" id="UP001059771">
    <property type="component" value="Chromosome"/>
</dbReference>
<dbReference type="AlphaFoldDB" id="A0A977NKX4"/>
<sequence length="134" mass="14770">MADRIKLVAGPAKAISNSLRGFLVSSSMSETPPKIKRIICRTFMPNFNAIIECDSSWSSTEANRSIAPAMPMTQYSSEVRPGKSCGIKLIASVQATRENTTSSVKCRRMEIPLIRPIWMDMATTTTDNGRNNLN</sequence>
<name>A0A977NKX4_9ARCH</name>
<accession>A0A977NKX4</accession>
<proteinExistence type="predicted"/>
<gene>
    <name evidence="1" type="ORF">NWT39_09815</name>
</gene>
<dbReference type="EMBL" id="CP103305">
    <property type="protein sequence ID" value="UVS68194.1"/>
    <property type="molecule type" value="Genomic_DNA"/>
</dbReference>
<evidence type="ECO:0000313" key="1">
    <source>
        <dbReference type="EMBL" id="UVS68194.1"/>
    </source>
</evidence>
<reference evidence="1" key="1">
    <citation type="submission" date="2022-08" db="EMBL/GenBank/DDBJ databases">
        <title>Dynamic responses of ammonia-oxidizing microbial communities induced by reactive oxygen species (ROS) in fluctuating redox aquifers.</title>
        <authorList>
            <person name="Wang P."/>
            <person name="Wang H."/>
        </authorList>
    </citation>
    <scope>NUCLEOTIDE SEQUENCE</scope>
    <source>
        <strain evidence="1">PLX03</strain>
    </source>
</reference>